<evidence type="ECO:0000313" key="4">
    <source>
        <dbReference type="Proteomes" id="UP000886865"/>
    </source>
</evidence>
<evidence type="ECO:0000256" key="1">
    <source>
        <dbReference type="SAM" id="Coils"/>
    </source>
</evidence>
<gene>
    <name evidence="3" type="ORF">IAA86_04085</name>
</gene>
<organism evidence="3 4">
    <name type="scientific">Candidatus Galligastranaerophilus intestinavium</name>
    <dbReference type="NCBI Taxonomy" id="2840836"/>
    <lineage>
        <taxon>Bacteria</taxon>
        <taxon>Candidatus Galligastranaerophilus</taxon>
    </lineage>
</organism>
<dbReference type="InterPro" id="IPR007497">
    <property type="entry name" value="SIMPL/DUF541"/>
</dbReference>
<dbReference type="PANTHER" id="PTHR34387">
    <property type="entry name" value="SLR1258 PROTEIN"/>
    <property type="match status" value="1"/>
</dbReference>
<dbReference type="Proteomes" id="UP000886865">
    <property type="component" value="Unassembled WGS sequence"/>
</dbReference>
<protein>
    <submittedName>
        <fullName evidence="3">SIMPL domain-containing protein</fullName>
    </submittedName>
</protein>
<accession>A0A9D1JX80</accession>
<evidence type="ECO:0000313" key="3">
    <source>
        <dbReference type="EMBL" id="HIS74184.1"/>
    </source>
</evidence>
<dbReference type="Pfam" id="PF04402">
    <property type="entry name" value="SIMPL"/>
    <property type="match status" value="1"/>
</dbReference>
<dbReference type="Gene3D" id="3.30.110.170">
    <property type="entry name" value="Protein of unknown function (DUF541), domain 1"/>
    <property type="match status" value="1"/>
</dbReference>
<proteinExistence type="predicted"/>
<dbReference type="AlphaFoldDB" id="A0A9D1JX80"/>
<keyword evidence="2" id="KW-0732">Signal</keyword>
<feature type="coiled-coil region" evidence="1">
    <location>
        <begin position="59"/>
        <end position="86"/>
    </location>
</feature>
<reference evidence="3" key="2">
    <citation type="journal article" date="2021" name="PeerJ">
        <title>Extensive microbial diversity within the chicken gut microbiome revealed by metagenomics and culture.</title>
        <authorList>
            <person name="Gilroy R."/>
            <person name="Ravi A."/>
            <person name="Getino M."/>
            <person name="Pursley I."/>
            <person name="Horton D.L."/>
            <person name="Alikhan N.F."/>
            <person name="Baker D."/>
            <person name="Gharbi K."/>
            <person name="Hall N."/>
            <person name="Watson M."/>
            <person name="Adriaenssens E.M."/>
            <person name="Foster-Nyarko E."/>
            <person name="Jarju S."/>
            <person name="Secka A."/>
            <person name="Antonio M."/>
            <person name="Oren A."/>
            <person name="Chaudhuri R.R."/>
            <person name="La Ragione R."/>
            <person name="Hildebrand F."/>
            <person name="Pallen M.J."/>
        </authorList>
    </citation>
    <scope>NUCLEOTIDE SEQUENCE</scope>
    <source>
        <strain evidence="3">CHK152-2871</strain>
    </source>
</reference>
<keyword evidence="1" id="KW-0175">Coiled coil</keyword>
<dbReference type="PANTHER" id="PTHR34387:SF2">
    <property type="entry name" value="SLR1258 PROTEIN"/>
    <property type="match status" value="1"/>
</dbReference>
<comment type="caution">
    <text evidence="3">The sequence shown here is derived from an EMBL/GenBank/DDBJ whole genome shotgun (WGS) entry which is preliminary data.</text>
</comment>
<evidence type="ECO:0000256" key="2">
    <source>
        <dbReference type="SAM" id="SignalP"/>
    </source>
</evidence>
<reference evidence="3" key="1">
    <citation type="submission" date="2020-10" db="EMBL/GenBank/DDBJ databases">
        <authorList>
            <person name="Gilroy R."/>
        </authorList>
    </citation>
    <scope>NUCLEOTIDE SEQUENCE</scope>
    <source>
        <strain evidence="3">CHK152-2871</strain>
    </source>
</reference>
<dbReference type="Gene3D" id="3.30.70.2970">
    <property type="entry name" value="Protein of unknown function (DUF541), domain 2"/>
    <property type="match status" value="1"/>
</dbReference>
<dbReference type="EMBL" id="DVJQ01000034">
    <property type="protein sequence ID" value="HIS74184.1"/>
    <property type="molecule type" value="Genomic_DNA"/>
</dbReference>
<name>A0A9D1JX80_9BACT</name>
<dbReference type="InterPro" id="IPR052022">
    <property type="entry name" value="26kDa_periplasmic_antigen"/>
</dbReference>
<sequence length="243" mass="26341">MKKFLIAALAMGVVLSTTCVFAVEEERGYVSVSAKAEQEFVPNVANFKFYIETSDKDLNIATEKNKQETQKALEAVKKELDSAKGDSVKTINFSANPEYRYKNGKREFIQYNVTNGFQVTLKNTDKLGNLISLGLKNGATRVGDLNFSLDNTQNACNELIKEAVGLSKTRANETAKAAGSYVTGIKSINASCSGDSVYYPQARLMNSAKFSTASAEAAADSSVPTELGTVKIFANVSAQYFVK</sequence>
<feature type="chain" id="PRO_5039549343" evidence="2">
    <location>
        <begin position="23"/>
        <end position="243"/>
    </location>
</feature>
<feature type="signal peptide" evidence="2">
    <location>
        <begin position="1"/>
        <end position="22"/>
    </location>
</feature>
<dbReference type="GO" id="GO:0006974">
    <property type="term" value="P:DNA damage response"/>
    <property type="evidence" value="ECO:0007669"/>
    <property type="project" value="TreeGrafter"/>
</dbReference>